<sequence>ISQWGHDFRPDYARLNVFIENFINPRVPIVACTATATPTIVTDVRSHLGITNSKLFMSSFVRDNLKYEVVQKSHYSLTRLVKALKEKYHESSGIVYCLSQKDTEAVAEIFRKEGFSCKAYHAGLNDTERSTVQSDWMEGNVSVICATIAFGMGIDKPDVRFVVHHSMPNSIEGYYQETGRAGRDGRASYCVLLYSYQDHIRHRVLKEANGKFCHAELGKQHKKSLYEMVEYCENYQLYEVTADARIIINGVRAINNPTILYVAELYRGALSKKYQEKANKANHINLPFFGLGNSLNEADAIRLIRKLVTEGYLDEFLIAGPHGNHYGVVNPSQKGSIFANQDDSSEIAFGQNVQKVFIHFSTEKRKSSTGSAANVQFSMTTATKATETDALKDKYRFKHKDIFVKCKAKLVQFFTTQAREENFSSYTAIIGLKGLEELAALMPRTNSELLQIDSMTPDKVAKYSEKIMGILKEFWAEVDKREHDEIKKQLKSLNTAASVTQSPSSSNNFNFDNDDAEMSSPSYGRPSYGRRGSYGGGRGNSNGGGGAVNQFKTAAGKKAFNSAKNKFARGGTAAAKRGGTTKSMPFNSAKNKFARGGAAAAKRGGTTKSTRGKSNKSNPFMFPPDP</sequence>
<reference evidence="2" key="1">
    <citation type="submission" date="2022-11" db="UniProtKB">
        <authorList>
            <consortium name="WormBaseParasite"/>
        </authorList>
    </citation>
    <scope>IDENTIFICATION</scope>
</reference>
<dbReference type="Proteomes" id="UP000887579">
    <property type="component" value="Unplaced"/>
</dbReference>
<name>A0AC34GNT6_9BILA</name>
<protein>
    <submittedName>
        <fullName evidence="2">DNA helicase</fullName>
    </submittedName>
</protein>
<accession>A0AC34GNT6</accession>
<dbReference type="WBParaSite" id="ES5_v2.g553.t1">
    <property type="protein sequence ID" value="ES5_v2.g553.t1"/>
    <property type="gene ID" value="ES5_v2.g553"/>
</dbReference>
<organism evidence="1 2">
    <name type="scientific">Panagrolaimus sp. ES5</name>
    <dbReference type="NCBI Taxonomy" id="591445"/>
    <lineage>
        <taxon>Eukaryota</taxon>
        <taxon>Metazoa</taxon>
        <taxon>Ecdysozoa</taxon>
        <taxon>Nematoda</taxon>
        <taxon>Chromadorea</taxon>
        <taxon>Rhabditida</taxon>
        <taxon>Tylenchina</taxon>
        <taxon>Panagrolaimomorpha</taxon>
        <taxon>Panagrolaimoidea</taxon>
        <taxon>Panagrolaimidae</taxon>
        <taxon>Panagrolaimus</taxon>
    </lineage>
</organism>
<evidence type="ECO:0000313" key="2">
    <source>
        <dbReference type="WBParaSite" id="ES5_v2.g553.t1"/>
    </source>
</evidence>
<proteinExistence type="predicted"/>
<evidence type="ECO:0000313" key="1">
    <source>
        <dbReference type="Proteomes" id="UP000887579"/>
    </source>
</evidence>